<gene>
    <name evidence="5" type="ORF">SAMN05444266_10469</name>
</gene>
<dbReference type="AlphaFoldDB" id="A0A1M7BV84"/>
<accession>A0A1M7BV84</accession>
<dbReference type="OrthoDB" id="1522765at2"/>
<dbReference type="InterPro" id="IPR012338">
    <property type="entry name" value="Beta-lactam/transpept-like"/>
</dbReference>
<dbReference type="Gene3D" id="3.40.710.10">
    <property type="entry name" value="DD-peptidase/beta-lactamase superfamily"/>
    <property type="match status" value="1"/>
</dbReference>
<name>A0A1M7BV84_9BACT</name>
<comment type="subcellular location">
    <subcellularLocation>
        <location evidence="1">Membrane</location>
    </subcellularLocation>
</comment>
<dbReference type="EMBL" id="FRBL01000004">
    <property type="protein sequence ID" value="SHL58489.1"/>
    <property type="molecule type" value="Genomic_DNA"/>
</dbReference>
<reference evidence="5 6" key="1">
    <citation type="submission" date="2016-11" db="EMBL/GenBank/DDBJ databases">
        <authorList>
            <person name="Jaros S."/>
            <person name="Januszkiewicz K."/>
            <person name="Wedrychowicz H."/>
        </authorList>
    </citation>
    <scope>NUCLEOTIDE SEQUENCE [LARGE SCALE GENOMIC DNA]</scope>
    <source>
        <strain evidence="5 6">DSM 27406</strain>
    </source>
</reference>
<feature type="domain" description="Beta-lactamase-related" evidence="4">
    <location>
        <begin position="29"/>
        <end position="338"/>
    </location>
</feature>
<dbReference type="STRING" id="1419482.SAMN05444266_10469"/>
<keyword evidence="3" id="KW-0732">Signal</keyword>
<dbReference type="SUPFAM" id="SSF56601">
    <property type="entry name" value="beta-lactamase/transpeptidase-like"/>
    <property type="match status" value="1"/>
</dbReference>
<evidence type="ECO:0000256" key="2">
    <source>
        <dbReference type="ARBA" id="ARBA00023136"/>
    </source>
</evidence>
<dbReference type="PANTHER" id="PTHR46825">
    <property type="entry name" value="D-ALANYL-D-ALANINE-CARBOXYPEPTIDASE/ENDOPEPTIDASE AMPH"/>
    <property type="match status" value="1"/>
</dbReference>
<feature type="chain" id="PRO_5012477934" evidence="3">
    <location>
        <begin position="19"/>
        <end position="355"/>
    </location>
</feature>
<proteinExistence type="predicted"/>
<feature type="signal peptide" evidence="3">
    <location>
        <begin position="1"/>
        <end position="18"/>
    </location>
</feature>
<dbReference type="InterPro" id="IPR001466">
    <property type="entry name" value="Beta-lactam-related"/>
</dbReference>
<evidence type="ECO:0000313" key="5">
    <source>
        <dbReference type="EMBL" id="SHL58489.1"/>
    </source>
</evidence>
<dbReference type="GO" id="GO:0016020">
    <property type="term" value="C:membrane"/>
    <property type="evidence" value="ECO:0007669"/>
    <property type="project" value="UniProtKB-SubCell"/>
</dbReference>
<dbReference type="Proteomes" id="UP000184420">
    <property type="component" value="Unassembled WGS sequence"/>
</dbReference>
<protein>
    <submittedName>
        <fullName evidence="5">CubicO group peptidase, beta-lactamase class C family</fullName>
    </submittedName>
</protein>
<keyword evidence="2" id="KW-0472">Membrane</keyword>
<dbReference type="RefSeq" id="WP_073080607.1">
    <property type="nucleotide sequence ID" value="NZ_FRBL01000004.1"/>
</dbReference>
<evidence type="ECO:0000259" key="4">
    <source>
        <dbReference type="Pfam" id="PF00144"/>
    </source>
</evidence>
<dbReference type="PANTHER" id="PTHR46825:SF11">
    <property type="entry name" value="PENICILLIN-BINDING PROTEIN 4"/>
    <property type="match status" value="1"/>
</dbReference>
<sequence length="355" mass="39543">MKILILLLTIATSLPAFAQRHAHLADSIRTAANIPELSYAVISDNDMIEVYYAGTRKAGTNMPARSTDRFRIGSNTKAITAFMMDRLLQAKGISWQTELHELLPELKGQMNPAYTHISLENLLSLRAPLPAYTYTNTTPDSSYFTGNSAEQRRQFATWLLQQPPITAEGPLFYTNAGYIVAGLCMEHLSGKTYEENLADLNRLLHTRFSTGSPNTADNTQTWGHNANAQPVPPPDNYKLNWLMAAGNINTTLTDYTKFIQLQLKAFKGNSSILTIITANYLLFGFDTFAMGWFWERNANQHKEAHNLGNPGDLLTAVHIIPAVNRGYIVFANCQTDAATEAINYLISVLKKDYGE</sequence>
<evidence type="ECO:0000313" key="6">
    <source>
        <dbReference type="Proteomes" id="UP000184420"/>
    </source>
</evidence>
<dbReference type="Pfam" id="PF00144">
    <property type="entry name" value="Beta-lactamase"/>
    <property type="match status" value="1"/>
</dbReference>
<evidence type="ECO:0000256" key="1">
    <source>
        <dbReference type="ARBA" id="ARBA00004370"/>
    </source>
</evidence>
<evidence type="ECO:0000256" key="3">
    <source>
        <dbReference type="SAM" id="SignalP"/>
    </source>
</evidence>
<dbReference type="InterPro" id="IPR050491">
    <property type="entry name" value="AmpC-like"/>
</dbReference>
<keyword evidence="6" id="KW-1185">Reference proteome</keyword>
<organism evidence="5 6">
    <name type="scientific">Chitinophaga jiangningensis</name>
    <dbReference type="NCBI Taxonomy" id="1419482"/>
    <lineage>
        <taxon>Bacteria</taxon>
        <taxon>Pseudomonadati</taxon>
        <taxon>Bacteroidota</taxon>
        <taxon>Chitinophagia</taxon>
        <taxon>Chitinophagales</taxon>
        <taxon>Chitinophagaceae</taxon>
        <taxon>Chitinophaga</taxon>
    </lineage>
</organism>